<evidence type="ECO:0000313" key="3">
    <source>
        <dbReference type="Proteomes" id="UP000189660"/>
    </source>
</evidence>
<name>A0A1U9MAN1_9HYPH</name>
<proteinExistence type="predicted"/>
<dbReference type="KEGG" id="bapa:BBC0178_008740"/>
<accession>A0A1U9MAN1</accession>
<dbReference type="Proteomes" id="UP000189660">
    <property type="component" value="Chromosome"/>
</dbReference>
<feature type="transmembrane region" description="Helical" evidence="1">
    <location>
        <begin position="40"/>
        <end position="61"/>
    </location>
</feature>
<dbReference type="EMBL" id="CP015820">
    <property type="protein sequence ID" value="AQT42364.1"/>
    <property type="molecule type" value="Genomic_DNA"/>
</dbReference>
<keyword evidence="1" id="KW-1133">Transmembrane helix</keyword>
<protein>
    <submittedName>
        <fullName evidence="2">Uncharacterized protein</fullName>
    </submittedName>
</protein>
<keyword evidence="1" id="KW-0472">Membrane</keyword>
<gene>
    <name evidence="2" type="ORF">BBC0178_008740</name>
</gene>
<dbReference type="RefSeq" id="WP_078039344.1">
    <property type="nucleotide sequence ID" value="NZ_CP015820.1"/>
</dbReference>
<dbReference type="AlphaFoldDB" id="A0A1U9MAN1"/>
<organism evidence="2 3">
    <name type="scientific">Bartonella apihabitans</name>
    <dbReference type="NCBI Taxonomy" id="2750929"/>
    <lineage>
        <taxon>Bacteria</taxon>
        <taxon>Pseudomonadati</taxon>
        <taxon>Pseudomonadota</taxon>
        <taxon>Alphaproteobacteria</taxon>
        <taxon>Hyphomicrobiales</taxon>
        <taxon>Bartonellaceae</taxon>
        <taxon>Bartonella</taxon>
    </lineage>
</organism>
<dbReference type="OrthoDB" id="7924760at2"/>
<evidence type="ECO:0000256" key="1">
    <source>
        <dbReference type="SAM" id="Phobius"/>
    </source>
</evidence>
<reference evidence="2 3" key="1">
    <citation type="submission" date="2016-11" db="EMBL/GenBank/DDBJ databases">
        <title>Comparative genomics of Bartonella apis.</title>
        <authorList>
            <person name="Engel P."/>
        </authorList>
    </citation>
    <scope>NUCLEOTIDE SEQUENCE [LARGE SCALE GENOMIC DNA]</scope>
    <source>
        <strain evidence="2 3">BBC0178</strain>
    </source>
</reference>
<keyword evidence="1" id="KW-0812">Transmembrane</keyword>
<keyword evidence="3" id="KW-1185">Reference proteome</keyword>
<sequence length="83" mass="9280">MNFTRLALLVWAVFFGFVITSWIGSTHLLSSTFHIERIDIAANVIFITATILSALVLNLIIPKSMSKKIAVVTFLLPLLFLVF</sequence>
<evidence type="ECO:0000313" key="2">
    <source>
        <dbReference type="EMBL" id="AQT42364.1"/>
    </source>
</evidence>